<feature type="region of interest" description="Disordered" evidence="1">
    <location>
        <begin position="1"/>
        <end position="23"/>
    </location>
</feature>
<reference evidence="2 3" key="1">
    <citation type="journal article" date="2014" name="Int. J. Syst. Evol. Microbiol.">
        <title>Complete genome sequence of Corynebacterium casei LMG S-19264T (=DSM 44701T), isolated from a smear-ripened cheese.</title>
        <authorList>
            <consortium name="US DOE Joint Genome Institute (JGI-PGF)"/>
            <person name="Walter F."/>
            <person name="Albersmeier A."/>
            <person name="Kalinowski J."/>
            <person name="Ruckert C."/>
        </authorList>
    </citation>
    <scope>NUCLEOTIDE SEQUENCE [LARGE SCALE GENOMIC DNA]</scope>
    <source>
        <strain evidence="2 3">CGMCC 4.7111</strain>
    </source>
</reference>
<dbReference type="Gene3D" id="1.25.40.10">
    <property type="entry name" value="Tetratricopeptide repeat domain"/>
    <property type="match status" value="1"/>
</dbReference>
<keyword evidence="3" id="KW-1185">Reference proteome</keyword>
<proteinExistence type="predicted"/>
<sequence length="323" mass="35348">MTSATSGEAGRSGTSPVPSFDPFDTLPELAPLRTAAANGDWAATRTFFTGLDSAEKVTFAADVLGDIAGVETYLEQAAADAPADPLPRTLLAERYIHLGWETRGRAPATHVSLEQFDRFHAWLRKAERILIEVCAEQPENAPAWTARLLTARGLGLGLSEARRRYDRLSSHHPHHYAAQMQLLQQVCPKWGGSWEAAHGLARECTSAAPDGSHAGALVALAHLEHWMDLDGAAHKAYLRDVSVRNDLRSAARVSVLHHDYRPGWQWIDAHSAFAMAFSLGGHFEDAAPHFAALGDRAAEFPWRYLNDPKAAFVKYRTSALATL</sequence>
<protein>
    <recommendedName>
        <fullName evidence="4">DUF4034 domain-containing protein</fullName>
    </recommendedName>
</protein>
<organism evidence="2 3">
    <name type="scientific">Streptomyces albiflavescens</name>
    <dbReference type="NCBI Taxonomy" id="1623582"/>
    <lineage>
        <taxon>Bacteria</taxon>
        <taxon>Bacillati</taxon>
        <taxon>Actinomycetota</taxon>
        <taxon>Actinomycetes</taxon>
        <taxon>Kitasatosporales</taxon>
        <taxon>Streptomycetaceae</taxon>
        <taxon>Streptomyces</taxon>
    </lineage>
</organism>
<dbReference type="InterPro" id="IPR011990">
    <property type="entry name" value="TPR-like_helical_dom_sf"/>
</dbReference>
<dbReference type="AlphaFoldDB" id="A0A917YA94"/>
<evidence type="ECO:0008006" key="4">
    <source>
        <dbReference type="Google" id="ProtNLM"/>
    </source>
</evidence>
<evidence type="ECO:0000256" key="1">
    <source>
        <dbReference type="SAM" id="MobiDB-lite"/>
    </source>
</evidence>
<dbReference type="EMBL" id="BMMM01000016">
    <property type="protein sequence ID" value="GGN83419.1"/>
    <property type="molecule type" value="Genomic_DNA"/>
</dbReference>
<dbReference type="Proteomes" id="UP000600365">
    <property type="component" value="Unassembled WGS sequence"/>
</dbReference>
<evidence type="ECO:0000313" key="2">
    <source>
        <dbReference type="EMBL" id="GGN83419.1"/>
    </source>
</evidence>
<feature type="compositionally biased region" description="Polar residues" evidence="1">
    <location>
        <begin position="1"/>
        <end position="17"/>
    </location>
</feature>
<gene>
    <name evidence="2" type="ORF">GCM10011579_072180</name>
</gene>
<name>A0A917YA94_9ACTN</name>
<dbReference type="RefSeq" id="WP_189190304.1">
    <property type="nucleotide sequence ID" value="NZ_BMMM01000016.1"/>
</dbReference>
<accession>A0A917YA94</accession>
<comment type="caution">
    <text evidence="2">The sequence shown here is derived from an EMBL/GenBank/DDBJ whole genome shotgun (WGS) entry which is preliminary data.</text>
</comment>
<evidence type="ECO:0000313" key="3">
    <source>
        <dbReference type="Proteomes" id="UP000600365"/>
    </source>
</evidence>